<dbReference type="PANTHER" id="PTHR42770">
    <property type="entry name" value="AMINO ACID TRANSPORTER-RELATED"/>
    <property type="match status" value="1"/>
</dbReference>
<feature type="region of interest" description="Disordered" evidence="6">
    <location>
        <begin position="1"/>
        <end position="22"/>
    </location>
</feature>
<evidence type="ECO:0000256" key="5">
    <source>
        <dbReference type="ARBA" id="ARBA00023136"/>
    </source>
</evidence>
<evidence type="ECO:0000256" key="4">
    <source>
        <dbReference type="ARBA" id="ARBA00022989"/>
    </source>
</evidence>
<dbReference type="Pfam" id="PF13520">
    <property type="entry name" value="AA_permease_2"/>
    <property type="match status" value="1"/>
</dbReference>
<feature type="transmembrane region" description="Helical" evidence="7">
    <location>
        <begin position="171"/>
        <end position="194"/>
    </location>
</feature>
<feature type="transmembrane region" description="Helical" evidence="7">
    <location>
        <begin position="254"/>
        <end position="278"/>
    </location>
</feature>
<dbReference type="Gene3D" id="1.20.1740.10">
    <property type="entry name" value="Amino acid/polyamine transporter I"/>
    <property type="match status" value="1"/>
</dbReference>
<feature type="transmembrane region" description="Helical" evidence="7">
    <location>
        <begin position="442"/>
        <end position="462"/>
    </location>
</feature>
<dbReference type="AlphaFoldDB" id="A0A9X2HCV3"/>
<feature type="transmembrane region" description="Helical" evidence="7">
    <location>
        <begin position="214"/>
        <end position="233"/>
    </location>
</feature>
<dbReference type="InterPro" id="IPR050367">
    <property type="entry name" value="APC_superfamily"/>
</dbReference>
<evidence type="ECO:0000313" key="9">
    <source>
        <dbReference type="Proteomes" id="UP001139502"/>
    </source>
</evidence>
<evidence type="ECO:0000256" key="6">
    <source>
        <dbReference type="SAM" id="MobiDB-lite"/>
    </source>
</evidence>
<dbReference type="PANTHER" id="PTHR42770:SF7">
    <property type="entry name" value="MEMBRANE PROTEIN"/>
    <property type="match status" value="1"/>
</dbReference>
<evidence type="ECO:0000256" key="1">
    <source>
        <dbReference type="ARBA" id="ARBA00004651"/>
    </source>
</evidence>
<dbReference type="GO" id="GO:0005886">
    <property type="term" value="C:plasma membrane"/>
    <property type="evidence" value="ECO:0007669"/>
    <property type="project" value="UniProtKB-SubCell"/>
</dbReference>
<feature type="transmembrane region" description="Helical" evidence="7">
    <location>
        <begin position="61"/>
        <end position="80"/>
    </location>
</feature>
<evidence type="ECO:0000256" key="7">
    <source>
        <dbReference type="SAM" id="Phobius"/>
    </source>
</evidence>
<feature type="transmembrane region" description="Helical" evidence="7">
    <location>
        <begin position="32"/>
        <end position="49"/>
    </location>
</feature>
<comment type="subcellular location">
    <subcellularLocation>
        <location evidence="1">Cell membrane</location>
        <topology evidence="1">Multi-pass membrane protein</topology>
    </subcellularLocation>
</comment>
<evidence type="ECO:0000256" key="3">
    <source>
        <dbReference type="ARBA" id="ARBA00022692"/>
    </source>
</evidence>
<feature type="compositionally biased region" description="Basic and acidic residues" evidence="6">
    <location>
        <begin position="1"/>
        <end position="11"/>
    </location>
</feature>
<gene>
    <name evidence="8" type="ORF">NBM05_04955</name>
</gene>
<feature type="transmembrane region" description="Helical" evidence="7">
    <location>
        <begin position="351"/>
        <end position="373"/>
    </location>
</feature>
<keyword evidence="5 7" id="KW-0472">Membrane</keyword>
<feature type="transmembrane region" description="Helical" evidence="7">
    <location>
        <begin position="415"/>
        <end position="436"/>
    </location>
</feature>
<feature type="transmembrane region" description="Helical" evidence="7">
    <location>
        <begin position="134"/>
        <end position="159"/>
    </location>
</feature>
<dbReference type="InterPro" id="IPR002293">
    <property type="entry name" value="AA/rel_permease1"/>
</dbReference>
<keyword evidence="4 7" id="KW-1133">Transmembrane helix</keyword>
<feature type="transmembrane region" description="Helical" evidence="7">
    <location>
        <begin position="385"/>
        <end position="403"/>
    </location>
</feature>
<evidence type="ECO:0000256" key="2">
    <source>
        <dbReference type="ARBA" id="ARBA00022475"/>
    </source>
</evidence>
<keyword evidence="9" id="KW-1185">Reference proteome</keyword>
<keyword evidence="2" id="KW-1003">Cell membrane</keyword>
<dbReference type="Proteomes" id="UP001139502">
    <property type="component" value="Unassembled WGS sequence"/>
</dbReference>
<evidence type="ECO:0000313" key="8">
    <source>
        <dbReference type="EMBL" id="MCP3425382.1"/>
    </source>
</evidence>
<comment type="caution">
    <text evidence="8">The sequence shown here is derived from an EMBL/GenBank/DDBJ whole genome shotgun (WGS) entry which is preliminary data.</text>
</comment>
<feature type="transmembrane region" description="Helical" evidence="7">
    <location>
        <begin position="308"/>
        <end position="330"/>
    </location>
</feature>
<sequence>MSERDTGERDISGFGPPTGSQPALKRAIGPKLLLLFIVGDILGTGVYALTGEVAAEVGGAAWVPFLVAFVVATLTAFSYLELVTKYPYAAGAALYTHKAFGIHFFTFMVTFVVMCSGLTSAATASRAFAANFSAAFGLSSGAGFVTTVAVIFLVVLAAVNLRGVGESVKLNVVLTLVELSGLLLVIVLGFYAIFGGNASHLDQIVMFESPSGKNAFLAVSAATALAFFAMVGFEDSVNMAEETHDPVRVFPRTMLTGLGITGLIYLLISLCAVALVPVGSLAGGDDPPLVQVVAAAAPDLPFDRLLPWISMFAVANSALINMLMASRLLYGMARQSVLPPVLGKVSHRRRAPYTAILFTTLLGAAVSIVVGTIDSNAVSTLGGTTSLLLLAVFAVVNSAVLVLRREKVEKDHFVAPTVIPVLGAVTCAWFVLPFSGRGAEQYAVAGALLLVGVVLWLVTWLVNRRTTPRRRTFSRVRD</sequence>
<protein>
    <submittedName>
        <fullName evidence="8">APC family permease</fullName>
    </submittedName>
</protein>
<proteinExistence type="predicted"/>
<dbReference type="PIRSF" id="PIRSF006060">
    <property type="entry name" value="AA_transporter"/>
    <property type="match status" value="1"/>
</dbReference>
<accession>A0A9X2HCV3</accession>
<dbReference type="EMBL" id="JANAFB010000008">
    <property type="protein sequence ID" value="MCP3425382.1"/>
    <property type="molecule type" value="Genomic_DNA"/>
</dbReference>
<keyword evidence="3 7" id="KW-0812">Transmembrane</keyword>
<dbReference type="RefSeq" id="WP_254165555.1">
    <property type="nucleotide sequence ID" value="NZ_JANAFB010000008.1"/>
</dbReference>
<organism evidence="8 9">
    <name type="scientific">Rothia santali</name>
    <dbReference type="NCBI Taxonomy" id="2949643"/>
    <lineage>
        <taxon>Bacteria</taxon>
        <taxon>Bacillati</taxon>
        <taxon>Actinomycetota</taxon>
        <taxon>Actinomycetes</taxon>
        <taxon>Micrococcales</taxon>
        <taxon>Micrococcaceae</taxon>
        <taxon>Rothia</taxon>
    </lineage>
</organism>
<feature type="transmembrane region" description="Helical" evidence="7">
    <location>
        <begin position="100"/>
        <end position="122"/>
    </location>
</feature>
<dbReference type="GO" id="GO:0022857">
    <property type="term" value="F:transmembrane transporter activity"/>
    <property type="evidence" value="ECO:0007669"/>
    <property type="project" value="InterPro"/>
</dbReference>
<reference evidence="8" key="1">
    <citation type="submission" date="2022-06" db="EMBL/GenBank/DDBJ databases">
        <title>Rothia sp. isolated from sandalwood seedling.</title>
        <authorList>
            <person name="Tuikhar N."/>
            <person name="Kirdat K."/>
            <person name="Thorat V."/>
            <person name="Swetha P."/>
            <person name="Padma S."/>
            <person name="Sundararaj R."/>
            <person name="Yadav A."/>
        </authorList>
    </citation>
    <scope>NUCLEOTIDE SEQUENCE</scope>
    <source>
        <strain evidence="8">AR01</strain>
    </source>
</reference>
<name>A0A9X2HCV3_9MICC</name>